<evidence type="ECO:0000256" key="3">
    <source>
        <dbReference type="RuleBase" id="RU102079"/>
    </source>
</evidence>
<dbReference type="InterPro" id="IPR013320">
    <property type="entry name" value="ConA-like_dom_sf"/>
</dbReference>
<dbReference type="PANTHER" id="PTHR11346">
    <property type="entry name" value="GALECTIN"/>
    <property type="match status" value="1"/>
</dbReference>
<protein>
    <recommendedName>
        <fullName evidence="3">Galectin</fullName>
    </recommendedName>
</protein>
<dbReference type="PANTHER" id="PTHR11346:SF32">
    <property type="entry name" value="GALECTIN-4"/>
    <property type="match status" value="1"/>
</dbReference>
<dbReference type="OrthoDB" id="6251307at2759"/>
<dbReference type="GO" id="GO:0030246">
    <property type="term" value="F:carbohydrate binding"/>
    <property type="evidence" value="ECO:0007669"/>
    <property type="project" value="UniProtKB-UniRule"/>
</dbReference>
<dbReference type="PROSITE" id="PS51304">
    <property type="entry name" value="GALECTIN"/>
    <property type="match status" value="1"/>
</dbReference>
<keyword evidence="2" id="KW-0677">Repeat</keyword>
<dbReference type="InterPro" id="IPR044156">
    <property type="entry name" value="Galectin-like"/>
</dbReference>
<dbReference type="EMBL" id="JAINUF010000003">
    <property type="protein sequence ID" value="KAJ8368686.1"/>
    <property type="molecule type" value="Genomic_DNA"/>
</dbReference>
<accession>A0A9Q1J635</accession>
<evidence type="ECO:0000313" key="6">
    <source>
        <dbReference type="Proteomes" id="UP001152622"/>
    </source>
</evidence>
<dbReference type="SMART" id="SM00276">
    <property type="entry name" value="GLECT"/>
    <property type="match status" value="1"/>
</dbReference>
<comment type="caution">
    <text evidence="5">The sequence shown here is derived from an EMBL/GenBank/DDBJ whole genome shotgun (WGS) entry which is preliminary data.</text>
</comment>
<dbReference type="FunFam" id="2.60.120.200:FF:000124">
    <property type="entry name" value="Galectin-4"/>
    <property type="match status" value="1"/>
</dbReference>
<dbReference type="CDD" id="cd00070">
    <property type="entry name" value="GLECT"/>
    <property type="match status" value="1"/>
</dbReference>
<gene>
    <name evidence="5" type="ORF">SKAU_G00087140</name>
</gene>
<evidence type="ECO:0000256" key="1">
    <source>
        <dbReference type="ARBA" id="ARBA00022734"/>
    </source>
</evidence>
<dbReference type="AlphaFoldDB" id="A0A9Q1J635"/>
<feature type="domain" description="Galectin" evidence="4">
    <location>
        <begin position="78"/>
        <end position="207"/>
    </location>
</feature>
<organism evidence="5 6">
    <name type="scientific">Synaphobranchus kaupii</name>
    <name type="common">Kaup's arrowtooth eel</name>
    <dbReference type="NCBI Taxonomy" id="118154"/>
    <lineage>
        <taxon>Eukaryota</taxon>
        <taxon>Metazoa</taxon>
        <taxon>Chordata</taxon>
        <taxon>Craniata</taxon>
        <taxon>Vertebrata</taxon>
        <taxon>Euteleostomi</taxon>
        <taxon>Actinopterygii</taxon>
        <taxon>Neopterygii</taxon>
        <taxon>Teleostei</taxon>
        <taxon>Anguilliformes</taxon>
        <taxon>Synaphobranchidae</taxon>
        <taxon>Synaphobranchus</taxon>
    </lineage>
</organism>
<proteinExistence type="predicted"/>
<keyword evidence="1 3" id="KW-0430">Lectin</keyword>
<dbReference type="Gene3D" id="2.60.120.200">
    <property type="match status" value="1"/>
</dbReference>
<dbReference type="InterPro" id="IPR001079">
    <property type="entry name" value="Galectin_CRD"/>
</dbReference>
<dbReference type="Proteomes" id="UP001152622">
    <property type="component" value="Chromosome 3"/>
</dbReference>
<evidence type="ECO:0000313" key="5">
    <source>
        <dbReference type="EMBL" id="KAJ8368686.1"/>
    </source>
</evidence>
<evidence type="ECO:0000256" key="2">
    <source>
        <dbReference type="ARBA" id="ARBA00022737"/>
    </source>
</evidence>
<dbReference type="SUPFAM" id="SSF49899">
    <property type="entry name" value="Concanavalin A-like lectins/glucanases"/>
    <property type="match status" value="1"/>
</dbReference>
<name>A0A9Q1J635_SYNKA</name>
<dbReference type="SMART" id="SM00908">
    <property type="entry name" value="Gal-bind_lectin"/>
    <property type="match status" value="1"/>
</dbReference>
<reference evidence="5" key="1">
    <citation type="journal article" date="2023" name="Science">
        <title>Genome structures resolve the early diversification of teleost fishes.</title>
        <authorList>
            <person name="Parey E."/>
            <person name="Louis A."/>
            <person name="Montfort J."/>
            <person name="Bouchez O."/>
            <person name="Roques C."/>
            <person name="Iampietro C."/>
            <person name="Lluch J."/>
            <person name="Castinel A."/>
            <person name="Donnadieu C."/>
            <person name="Desvignes T."/>
            <person name="Floi Bucao C."/>
            <person name="Jouanno E."/>
            <person name="Wen M."/>
            <person name="Mejri S."/>
            <person name="Dirks R."/>
            <person name="Jansen H."/>
            <person name="Henkel C."/>
            <person name="Chen W.J."/>
            <person name="Zahm M."/>
            <person name="Cabau C."/>
            <person name="Klopp C."/>
            <person name="Thompson A.W."/>
            <person name="Robinson-Rechavi M."/>
            <person name="Braasch I."/>
            <person name="Lecointre G."/>
            <person name="Bobe J."/>
            <person name="Postlethwait J.H."/>
            <person name="Berthelot C."/>
            <person name="Roest Crollius H."/>
            <person name="Guiguen Y."/>
        </authorList>
    </citation>
    <scope>NUCLEOTIDE SEQUENCE</scope>
    <source>
        <strain evidence="5">WJC10195</strain>
    </source>
</reference>
<evidence type="ECO:0000259" key="4">
    <source>
        <dbReference type="PROSITE" id="PS51304"/>
    </source>
</evidence>
<keyword evidence="6" id="KW-1185">Reference proteome</keyword>
<sequence length="207" mass="23107">MYKHRIPVDRVSSLLISGTISVQAINIITGGQEGIQECPGPGDVSGSTDGEGEGGTGCNWRFLPMMGTEPIFNPPVPYTGMIPGGMIRKKTIVIRGKVLPGANRFYMNFGSCSSEDLALHFNPRMSERSVVRNSFLHGSWGTEERNVNFNPFQEGQSFEILIRCGSQKMKFFGNGKHLFDYVHRLQPFTKIDKLHINGDVQLFYILF</sequence>
<dbReference type="Pfam" id="PF00337">
    <property type="entry name" value="Gal-bind_lectin"/>
    <property type="match status" value="1"/>
</dbReference>